<reference evidence="2" key="2">
    <citation type="submission" date="2020-06" db="EMBL/GenBank/DDBJ databases">
        <authorList>
            <person name="Sheffer M."/>
        </authorList>
    </citation>
    <scope>NUCLEOTIDE SEQUENCE</scope>
</reference>
<keyword evidence="1" id="KW-0812">Transmembrane</keyword>
<name>A0A8T0FMT8_ARGBR</name>
<accession>A0A8T0FMT8</accession>
<dbReference type="AlphaFoldDB" id="A0A8T0FMT8"/>
<keyword evidence="1" id="KW-0472">Membrane</keyword>
<dbReference type="EMBL" id="JABXBU010000003">
    <property type="protein sequence ID" value="KAF8792371.1"/>
    <property type="molecule type" value="Genomic_DNA"/>
</dbReference>
<evidence type="ECO:0000256" key="1">
    <source>
        <dbReference type="SAM" id="Phobius"/>
    </source>
</evidence>
<keyword evidence="3" id="KW-1185">Reference proteome</keyword>
<protein>
    <submittedName>
        <fullName evidence="2">Uncharacterized protein</fullName>
    </submittedName>
</protein>
<gene>
    <name evidence="2" type="ORF">HNY73_003974</name>
</gene>
<keyword evidence="1" id="KW-1133">Transmembrane helix</keyword>
<feature type="transmembrane region" description="Helical" evidence="1">
    <location>
        <begin position="39"/>
        <end position="70"/>
    </location>
</feature>
<organism evidence="2 3">
    <name type="scientific">Argiope bruennichi</name>
    <name type="common">Wasp spider</name>
    <name type="synonym">Aranea bruennichi</name>
    <dbReference type="NCBI Taxonomy" id="94029"/>
    <lineage>
        <taxon>Eukaryota</taxon>
        <taxon>Metazoa</taxon>
        <taxon>Ecdysozoa</taxon>
        <taxon>Arthropoda</taxon>
        <taxon>Chelicerata</taxon>
        <taxon>Arachnida</taxon>
        <taxon>Araneae</taxon>
        <taxon>Araneomorphae</taxon>
        <taxon>Entelegynae</taxon>
        <taxon>Araneoidea</taxon>
        <taxon>Araneidae</taxon>
        <taxon>Argiope</taxon>
    </lineage>
</organism>
<evidence type="ECO:0000313" key="2">
    <source>
        <dbReference type="EMBL" id="KAF8792371.1"/>
    </source>
</evidence>
<evidence type="ECO:0000313" key="3">
    <source>
        <dbReference type="Proteomes" id="UP000807504"/>
    </source>
</evidence>
<reference evidence="2" key="1">
    <citation type="journal article" date="2020" name="bioRxiv">
        <title>Chromosome-level reference genome of the European wasp spider Argiope bruennichi: a resource for studies on range expansion and evolutionary adaptation.</title>
        <authorList>
            <person name="Sheffer M.M."/>
            <person name="Hoppe A."/>
            <person name="Krehenwinkel H."/>
            <person name="Uhl G."/>
            <person name="Kuss A.W."/>
            <person name="Jensen L."/>
            <person name="Jensen C."/>
            <person name="Gillespie R.G."/>
            <person name="Hoff K.J."/>
            <person name="Prost S."/>
        </authorList>
    </citation>
    <scope>NUCLEOTIDE SEQUENCE</scope>
</reference>
<proteinExistence type="predicted"/>
<dbReference type="Proteomes" id="UP000807504">
    <property type="component" value="Unassembled WGS sequence"/>
</dbReference>
<comment type="caution">
    <text evidence="2">The sequence shown here is derived from an EMBL/GenBank/DDBJ whole genome shotgun (WGS) entry which is preliminary data.</text>
</comment>
<sequence>MCVCGNSRGVWNGLCVCGVYSRGVWNGYVCVVTVVCGGMGYVCVVTVVVCGMGYVCVAAVVVCGMGYVCVCGSSREEWPIPT</sequence>